<name>A0A6I3KZ32_9NOCA</name>
<dbReference type="EMBL" id="WMBB01000012">
    <property type="protein sequence ID" value="MTE15973.1"/>
    <property type="molecule type" value="Genomic_DNA"/>
</dbReference>
<proteinExistence type="predicted"/>
<dbReference type="AlphaFoldDB" id="A0A6I3KZ32"/>
<reference evidence="1 2" key="1">
    <citation type="submission" date="2019-11" db="EMBL/GenBank/DDBJ databases">
        <title>Nocardia sp. nov. CT2-14 isolated from soil.</title>
        <authorList>
            <person name="Kanchanasin P."/>
            <person name="Tanasupawat S."/>
            <person name="Yuki M."/>
            <person name="Kudo T."/>
        </authorList>
    </citation>
    <scope>NUCLEOTIDE SEQUENCE [LARGE SCALE GENOMIC DNA]</scope>
    <source>
        <strain evidence="1 2">CT2-14</strain>
    </source>
</reference>
<comment type="caution">
    <text evidence="1">The sequence shown here is derived from an EMBL/GenBank/DDBJ whole genome shotgun (WGS) entry which is preliminary data.</text>
</comment>
<sequence>MTHRRSSSIGVISSPPLPVNMPAPQPFWFVDTTAALVGEGMLPLSRVAMAVTAGGVAVTAS</sequence>
<organism evidence="1 2">
    <name type="scientific">Nocardia aurantiaca</name>
    <dbReference type="NCBI Taxonomy" id="2675850"/>
    <lineage>
        <taxon>Bacteria</taxon>
        <taxon>Bacillati</taxon>
        <taxon>Actinomycetota</taxon>
        <taxon>Actinomycetes</taxon>
        <taxon>Mycobacteriales</taxon>
        <taxon>Nocardiaceae</taxon>
        <taxon>Nocardia</taxon>
    </lineage>
</organism>
<accession>A0A6I3KZ32</accession>
<dbReference type="Proteomes" id="UP000432464">
    <property type="component" value="Unassembled WGS sequence"/>
</dbReference>
<gene>
    <name evidence="1" type="ORF">GLP40_24775</name>
</gene>
<evidence type="ECO:0000313" key="1">
    <source>
        <dbReference type="EMBL" id="MTE15973.1"/>
    </source>
</evidence>
<protein>
    <submittedName>
        <fullName evidence="1">Uncharacterized protein</fullName>
    </submittedName>
</protein>
<keyword evidence="2" id="KW-1185">Reference proteome</keyword>
<evidence type="ECO:0000313" key="2">
    <source>
        <dbReference type="Proteomes" id="UP000432464"/>
    </source>
</evidence>
<dbReference type="RefSeq" id="WP_154790405.1">
    <property type="nucleotide sequence ID" value="NZ_WMBB01000012.1"/>
</dbReference>